<proteinExistence type="predicted"/>
<evidence type="ECO:0000256" key="1">
    <source>
        <dbReference type="ARBA" id="ARBA00022729"/>
    </source>
</evidence>
<dbReference type="GO" id="GO:0004222">
    <property type="term" value="F:metalloendopeptidase activity"/>
    <property type="evidence" value="ECO:0007669"/>
    <property type="project" value="TreeGrafter"/>
</dbReference>
<evidence type="ECO:0000313" key="5">
    <source>
        <dbReference type="EMBL" id="SFV74773.1"/>
    </source>
</evidence>
<keyword evidence="2" id="KW-0175">Coiled coil</keyword>
<name>A0A1W1D2C0_9ZZZZ</name>
<keyword evidence="3" id="KW-1133">Transmembrane helix</keyword>
<evidence type="ECO:0000256" key="3">
    <source>
        <dbReference type="SAM" id="Phobius"/>
    </source>
</evidence>
<evidence type="ECO:0000256" key="2">
    <source>
        <dbReference type="SAM" id="Coils"/>
    </source>
</evidence>
<dbReference type="Gene3D" id="2.70.70.10">
    <property type="entry name" value="Glucose Permease (Domain IIA)"/>
    <property type="match status" value="1"/>
</dbReference>
<dbReference type="CDD" id="cd12797">
    <property type="entry name" value="M23_peptidase"/>
    <property type="match status" value="1"/>
</dbReference>
<keyword evidence="3" id="KW-0472">Membrane</keyword>
<dbReference type="PANTHER" id="PTHR21666:SF289">
    <property type="entry name" value="L-ALA--D-GLU ENDOPEPTIDASE"/>
    <property type="match status" value="1"/>
</dbReference>
<feature type="domain" description="M23ase beta-sheet core" evidence="4">
    <location>
        <begin position="168"/>
        <end position="264"/>
    </location>
</feature>
<protein>
    <submittedName>
        <fullName evidence="5">Cell wall endopeptidase, family M23/M37</fullName>
    </submittedName>
</protein>
<dbReference type="SUPFAM" id="SSF51261">
    <property type="entry name" value="Duplicated hybrid motif"/>
    <property type="match status" value="1"/>
</dbReference>
<sequence>MDEHFTITIHSKDGVQHFNVHNILKKIVGYGVLLIGIIIFAGVGMALYFYTTTNDMQKEYVALKKENQTLQKHIQNTKQKIEKQNAILLQKQAEFKELSSALSEIETLIGISAESNTTIQQRVDATKLTSTHMTTLLQLIPSGRPIFYNGTTSLYGNRINPITHQKEFHKGIDYRAKTGTPIYATADGVVEWAGYHKKSGYGNLVIIRHAYGFKSYYGHMQRVKVQFGDFVKKGDIIGLSGNTGMSSGPHLHYELKFLYRDVNPIYFTLWSIDNFQDIFQKISLVPWNRLFEVTKDIVIKNPTHTIPLSYEAYKEQQKKK</sequence>
<feature type="transmembrane region" description="Helical" evidence="3">
    <location>
        <begin position="27"/>
        <end position="50"/>
    </location>
</feature>
<dbReference type="FunFam" id="2.70.70.10:FF:000006">
    <property type="entry name" value="M23 family peptidase"/>
    <property type="match status" value="1"/>
</dbReference>
<feature type="coiled-coil region" evidence="2">
    <location>
        <begin position="53"/>
        <end position="94"/>
    </location>
</feature>
<dbReference type="AlphaFoldDB" id="A0A1W1D2C0"/>
<dbReference type="InterPro" id="IPR011055">
    <property type="entry name" value="Dup_hybrid_motif"/>
</dbReference>
<reference evidence="5" key="1">
    <citation type="submission" date="2016-10" db="EMBL/GenBank/DDBJ databases">
        <authorList>
            <person name="de Groot N.N."/>
        </authorList>
    </citation>
    <scope>NUCLEOTIDE SEQUENCE</scope>
</reference>
<dbReference type="Pfam" id="PF01551">
    <property type="entry name" value="Peptidase_M23"/>
    <property type="match status" value="1"/>
</dbReference>
<keyword evidence="3" id="KW-0812">Transmembrane</keyword>
<dbReference type="InterPro" id="IPR050570">
    <property type="entry name" value="Cell_wall_metabolism_enzyme"/>
</dbReference>
<evidence type="ECO:0000259" key="4">
    <source>
        <dbReference type="Pfam" id="PF01551"/>
    </source>
</evidence>
<gene>
    <name evidence="5" type="ORF">MNB_SM-3-1489</name>
</gene>
<dbReference type="InterPro" id="IPR016047">
    <property type="entry name" value="M23ase_b-sheet_dom"/>
</dbReference>
<organism evidence="5">
    <name type="scientific">hydrothermal vent metagenome</name>
    <dbReference type="NCBI Taxonomy" id="652676"/>
    <lineage>
        <taxon>unclassified sequences</taxon>
        <taxon>metagenomes</taxon>
        <taxon>ecological metagenomes</taxon>
    </lineage>
</organism>
<dbReference type="PANTHER" id="PTHR21666">
    <property type="entry name" value="PEPTIDASE-RELATED"/>
    <property type="match status" value="1"/>
</dbReference>
<dbReference type="EMBL" id="FPHP01000003">
    <property type="protein sequence ID" value="SFV74773.1"/>
    <property type="molecule type" value="Genomic_DNA"/>
</dbReference>
<accession>A0A1W1D2C0</accession>
<keyword evidence="1" id="KW-0732">Signal</keyword>